<feature type="transmembrane region" description="Helical" evidence="1">
    <location>
        <begin position="227"/>
        <end position="247"/>
    </location>
</feature>
<protein>
    <submittedName>
        <fullName evidence="2">EpsG family protein</fullName>
    </submittedName>
</protein>
<dbReference type="RefSeq" id="WP_048232314.1">
    <property type="nucleotide sequence ID" value="NZ_BHWY01000003.1"/>
</dbReference>
<proteinExistence type="predicted"/>
<keyword evidence="1" id="KW-1133">Transmembrane helix</keyword>
<feature type="transmembrane region" description="Helical" evidence="1">
    <location>
        <begin position="84"/>
        <end position="104"/>
    </location>
</feature>
<dbReference type="EMBL" id="CP056573">
    <property type="protein sequence ID" value="QLV30132.1"/>
    <property type="molecule type" value="Genomic_DNA"/>
</dbReference>
<feature type="transmembrane region" description="Helical" evidence="1">
    <location>
        <begin position="6"/>
        <end position="21"/>
    </location>
</feature>
<feature type="transmembrane region" description="Helical" evidence="1">
    <location>
        <begin position="116"/>
        <end position="141"/>
    </location>
</feature>
<name>A0AAP9TA71_CITFR</name>
<feature type="transmembrane region" description="Helical" evidence="1">
    <location>
        <begin position="259"/>
        <end position="277"/>
    </location>
</feature>
<dbReference type="AlphaFoldDB" id="A0AAP9TA71"/>
<keyword evidence="1" id="KW-0472">Membrane</keyword>
<evidence type="ECO:0000256" key="1">
    <source>
        <dbReference type="SAM" id="Phobius"/>
    </source>
</evidence>
<feature type="transmembrane region" description="Helical" evidence="1">
    <location>
        <begin position="309"/>
        <end position="330"/>
    </location>
</feature>
<reference evidence="3" key="1">
    <citation type="submission" date="2020-06" db="EMBL/GenBank/DDBJ databases">
        <title>REHAB project genomes.</title>
        <authorList>
            <person name="Shaw L.P."/>
        </authorList>
    </citation>
    <scope>NUCLEOTIDE SEQUENCE [LARGE SCALE GENOMIC DNA]</scope>
    <source>
        <strain evidence="3">RHBSTW-00370</strain>
    </source>
</reference>
<keyword evidence="1" id="KW-0812">Transmembrane</keyword>
<dbReference type="InterPro" id="IPR049458">
    <property type="entry name" value="EpsG-like"/>
</dbReference>
<dbReference type="Pfam" id="PF14897">
    <property type="entry name" value="EpsG"/>
    <property type="match status" value="1"/>
</dbReference>
<sequence>MIVNAIFILVVFFSLLELFCSRKNFFIFLIPLVAMVIFVGIRSVGGTDYDVYKLYFESIPDAIYSYGLGYFGLNYVVKLFCDDFNLLIAVSGMSAVLMQGWYFYKNSNKPTLCLMMFYAVSFIWLDMVLIRQSIAAGLLLIAADFFFRRKNLLALIFLTFATMFHEVTVVIAIAGVILYKTNSRHYIKILLVSVVSLWWIKIIVVYLNQTILHNGNIEAYLSEPPFISGSLLIDFLFACFIYFLSTNQRTLIHEKEKKIYQVIMVLGVGILLVSYLLPVMARLSEYIKFFYILMTVSYISRQEKIANKVLLFVALFIYCAVRLNVFLTHFDGGFIYSTYMV</sequence>
<evidence type="ECO:0000313" key="3">
    <source>
        <dbReference type="Proteomes" id="UP000512222"/>
    </source>
</evidence>
<evidence type="ECO:0000313" key="2">
    <source>
        <dbReference type="EMBL" id="QLV30132.1"/>
    </source>
</evidence>
<organism evidence="2 3">
    <name type="scientific">Citrobacter freundii</name>
    <dbReference type="NCBI Taxonomy" id="546"/>
    <lineage>
        <taxon>Bacteria</taxon>
        <taxon>Pseudomonadati</taxon>
        <taxon>Pseudomonadota</taxon>
        <taxon>Gammaproteobacteria</taxon>
        <taxon>Enterobacterales</taxon>
        <taxon>Enterobacteriaceae</taxon>
        <taxon>Citrobacter</taxon>
        <taxon>Citrobacter freundii complex</taxon>
    </lineage>
</organism>
<feature type="transmembrane region" description="Helical" evidence="1">
    <location>
        <begin position="186"/>
        <end position="207"/>
    </location>
</feature>
<feature type="transmembrane region" description="Helical" evidence="1">
    <location>
        <begin position="153"/>
        <end position="179"/>
    </location>
</feature>
<gene>
    <name evidence="2" type="ORF">HV178_09100</name>
</gene>
<feature type="transmembrane region" description="Helical" evidence="1">
    <location>
        <begin position="26"/>
        <end position="45"/>
    </location>
</feature>
<dbReference type="Proteomes" id="UP000512222">
    <property type="component" value="Chromosome"/>
</dbReference>
<accession>A0AAP9TA71</accession>